<dbReference type="EMBL" id="BK032520">
    <property type="protein sequence ID" value="DAF45855.1"/>
    <property type="molecule type" value="Genomic_DNA"/>
</dbReference>
<evidence type="ECO:0000256" key="1">
    <source>
        <dbReference type="SAM" id="Phobius"/>
    </source>
</evidence>
<reference evidence="2" key="1">
    <citation type="journal article" date="2021" name="Proc. Natl. Acad. Sci. U.S.A.">
        <title>A Catalog of Tens of Thousands of Viruses from Human Metagenomes Reveals Hidden Associations with Chronic Diseases.</title>
        <authorList>
            <person name="Tisza M.J."/>
            <person name="Buck C.B."/>
        </authorList>
    </citation>
    <scope>NUCLEOTIDE SEQUENCE</scope>
    <source>
        <strain evidence="2">Ct3UN6</strain>
    </source>
</reference>
<feature type="transmembrane region" description="Helical" evidence="1">
    <location>
        <begin position="20"/>
        <end position="44"/>
    </location>
</feature>
<name>A0A8S5S5B5_9CAUD</name>
<keyword evidence="1" id="KW-1133">Transmembrane helix</keyword>
<evidence type="ECO:0000313" key="2">
    <source>
        <dbReference type="EMBL" id="DAF45855.1"/>
    </source>
</evidence>
<protein>
    <submittedName>
        <fullName evidence="2">Uncharacterized protein</fullName>
    </submittedName>
</protein>
<accession>A0A8S5S5B5</accession>
<sequence length="61" mass="7325">MNAFVETLNFFIGNVIEYTFLVAVYGFVLYNMGKVILSLIRYALYYIRRDIKKYKSNKDKR</sequence>
<proteinExistence type="predicted"/>
<keyword evidence="1" id="KW-0812">Transmembrane</keyword>
<organism evidence="2">
    <name type="scientific">Siphoviridae sp. ct3UN6</name>
    <dbReference type="NCBI Taxonomy" id="2827769"/>
    <lineage>
        <taxon>Viruses</taxon>
        <taxon>Duplodnaviria</taxon>
        <taxon>Heunggongvirae</taxon>
        <taxon>Uroviricota</taxon>
        <taxon>Caudoviricetes</taxon>
    </lineage>
</organism>
<keyword evidence="1" id="KW-0472">Membrane</keyword>